<evidence type="ECO:0000256" key="1">
    <source>
        <dbReference type="ARBA" id="ARBA00004141"/>
    </source>
</evidence>
<keyword evidence="4 6" id="KW-1133">Transmembrane helix</keyword>
<comment type="similarity">
    <text evidence="2">Belongs to the EamA transporter family.</text>
</comment>
<dbReference type="InterPro" id="IPR000620">
    <property type="entry name" value="EamA_dom"/>
</dbReference>
<dbReference type="InterPro" id="IPR037185">
    <property type="entry name" value="EmrE-like"/>
</dbReference>
<dbReference type="GO" id="GO:0016020">
    <property type="term" value="C:membrane"/>
    <property type="evidence" value="ECO:0007669"/>
    <property type="project" value="UniProtKB-SubCell"/>
</dbReference>
<dbReference type="Proteomes" id="UP000217507">
    <property type="component" value="Chromosome"/>
</dbReference>
<keyword evidence="3 6" id="KW-0812">Transmembrane</keyword>
<comment type="subcellular location">
    <subcellularLocation>
        <location evidence="1">Membrane</location>
        <topology evidence="1">Multi-pass membrane protein</topology>
    </subcellularLocation>
</comment>
<evidence type="ECO:0000259" key="7">
    <source>
        <dbReference type="Pfam" id="PF00892"/>
    </source>
</evidence>
<reference evidence="8 9" key="1">
    <citation type="submission" date="2017-06" db="EMBL/GenBank/DDBJ databases">
        <title>Genome sequencing of cyanobaciteial culture collection at National Institute for Environmental Studies (NIES).</title>
        <authorList>
            <person name="Hirose Y."/>
            <person name="Shimura Y."/>
            <person name="Fujisawa T."/>
            <person name="Nakamura Y."/>
            <person name="Kawachi M."/>
        </authorList>
    </citation>
    <scope>NUCLEOTIDE SEQUENCE [LARGE SCALE GENOMIC DNA]</scope>
    <source>
        <strain evidence="8 9">NIES-23</strain>
    </source>
</reference>
<dbReference type="Pfam" id="PF00892">
    <property type="entry name" value="EamA"/>
    <property type="match status" value="2"/>
</dbReference>
<feature type="transmembrane region" description="Helical" evidence="6">
    <location>
        <begin position="285"/>
        <end position="302"/>
    </location>
</feature>
<feature type="transmembrane region" description="Helical" evidence="6">
    <location>
        <begin position="12"/>
        <end position="29"/>
    </location>
</feature>
<keyword evidence="5 6" id="KW-0472">Membrane</keyword>
<proteinExistence type="inferred from homology"/>
<evidence type="ECO:0000256" key="6">
    <source>
        <dbReference type="SAM" id="Phobius"/>
    </source>
</evidence>
<feature type="transmembrane region" description="Helical" evidence="6">
    <location>
        <begin position="191"/>
        <end position="213"/>
    </location>
</feature>
<feature type="domain" description="EamA" evidence="7">
    <location>
        <begin position="160"/>
        <end position="300"/>
    </location>
</feature>
<accession>A0A1Z4KN49</accession>
<name>A0A1Z4KN49_ANAVA</name>
<feature type="transmembrane region" description="Helical" evidence="6">
    <location>
        <begin position="36"/>
        <end position="57"/>
    </location>
</feature>
<dbReference type="InterPro" id="IPR050638">
    <property type="entry name" value="AA-Vitamin_Transporters"/>
</dbReference>
<organism evidence="8 9">
    <name type="scientific">Trichormus variabilis NIES-23</name>
    <dbReference type="NCBI Taxonomy" id="1973479"/>
    <lineage>
        <taxon>Bacteria</taxon>
        <taxon>Bacillati</taxon>
        <taxon>Cyanobacteriota</taxon>
        <taxon>Cyanophyceae</taxon>
        <taxon>Nostocales</taxon>
        <taxon>Nostocaceae</taxon>
        <taxon>Trichormus</taxon>
    </lineage>
</organism>
<feature type="transmembrane region" description="Helical" evidence="6">
    <location>
        <begin position="69"/>
        <end position="87"/>
    </location>
</feature>
<feature type="transmembrane region" description="Helical" evidence="6">
    <location>
        <begin position="225"/>
        <end position="246"/>
    </location>
</feature>
<dbReference type="SUPFAM" id="SSF103481">
    <property type="entry name" value="Multidrug resistance efflux transporter EmrE"/>
    <property type="match status" value="2"/>
</dbReference>
<dbReference type="AlphaFoldDB" id="A0A1Z4KN49"/>
<evidence type="ECO:0000313" key="9">
    <source>
        <dbReference type="Proteomes" id="UP000217507"/>
    </source>
</evidence>
<feature type="transmembrane region" description="Helical" evidence="6">
    <location>
        <begin position="258"/>
        <end position="278"/>
    </location>
</feature>
<evidence type="ECO:0000256" key="5">
    <source>
        <dbReference type="ARBA" id="ARBA00023136"/>
    </source>
</evidence>
<sequence>MPFTDGKGELAALVAAGLWAIASVLYGIVGQRIPPLQLNLIKGIVAIAFFSLTIWLTGESLSTSNHTPILLLCLSGVVGIALGDTAFLTAVNHLGARRVLLIGTLAPPMTAIAANIVLQEQLNFRAWCGILLTIMGVAWVVTERVPDTGDRRVKDSLLIRGLGFALLAAITNATGTVISRVAFATGNVTPLWAALLRLSAAELILVVGIWLSHKHQMSSYAYREPWRIIFISCFASFCGTYLGIWLQQTAIKLTDAGVASTLMQTSPLFVIPLSLFLGEKVSWRAIAGVIIAITGIGLLFYLK</sequence>
<feature type="transmembrane region" description="Helical" evidence="6">
    <location>
        <begin position="124"/>
        <end position="141"/>
    </location>
</feature>
<feature type="transmembrane region" description="Helical" evidence="6">
    <location>
        <begin position="162"/>
        <end position="185"/>
    </location>
</feature>
<dbReference type="PANTHER" id="PTHR32322">
    <property type="entry name" value="INNER MEMBRANE TRANSPORTER"/>
    <property type="match status" value="1"/>
</dbReference>
<evidence type="ECO:0000313" key="8">
    <source>
        <dbReference type="EMBL" id="BAY70364.1"/>
    </source>
</evidence>
<gene>
    <name evidence="8" type="ORF">NIES23_31680</name>
</gene>
<evidence type="ECO:0000256" key="4">
    <source>
        <dbReference type="ARBA" id="ARBA00022989"/>
    </source>
</evidence>
<protein>
    <recommendedName>
        <fullName evidence="7">EamA domain-containing protein</fullName>
    </recommendedName>
</protein>
<evidence type="ECO:0000256" key="3">
    <source>
        <dbReference type="ARBA" id="ARBA00022692"/>
    </source>
</evidence>
<dbReference type="PANTHER" id="PTHR32322:SF2">
    <property type="entry name" value="EAMA DOMAIN-CONTAINING PROTEIN"/>
    <property type="match status" value="1"/>
</dbReference>
<feature type="transmembrane region" description="Helical" evidence="6">
    <location>
        <begin position="99"/>
        <end position="118"/>
    </location>
</feature>
<evidence type="ECO:0000256" key="2">
    <source>
        <dbReference type="ARBA" id="ARBA00007362"/>
    </source>
</evidence>
<dbReference type="EMBL" id="AP018216">
    <property type="protein sequence ID" value="BAY70364.1"/>
    <property type="molecule type" value="Genomic_DNA"/>
</dbReference>
<feature type="domain" description="EamA" evidence="7">
    <location>
        <begin position="7"/>
        <end position="141"/>
    </location>
</feature>